<evidence type="ECO:0008006" key="5">
    <source>
        <dbReference type="Google" id="ProtNLM"/>
    </source>
</evidence>
<keyword evidence="2" id="KW-1133">Transmembrane helix</keyword>
<reference evidence="3" key="1">
    <citation type="submission" date="2023-10" db="EMBL/GenBank/DDBJ databases">
        <title>Genome sequence of Blautia coccoides DSM 935.</title>
        <authorList>
            <person name="Boeer T."/>
            <person name="Bengelsdorf F.R."/>
            <person name="Daniel R."/>
            <person name="Poehlein A."/>
        </authorList>
    </citation>
    <scope>NUCLEOTIDE SEQUENCE [LARGE SCALE GENOMIC DNA]</scope>
    <source>
        <strain evidence="3">DSM 935</strain>
    </source>
</reference>
<feature type="compositionally biased region" description="Basic and acidic residues" evidence="1">
    <location>
        <begin position="162"/>
        <end position="171"/>
    </location>
</feature>
<sequence length="191" mass="21721">MSRKKVFLSIFLFILLITVSIILPTIWRMDKDGLKKDTSPEKSSESFPEKPSLKVTFQDFEKFDSFLASVQIDSLQEQFPEYLKQAGYEGNLTVTFMPEETYYPDKNTTCFYFQLTKEDILTVYYSAPSGAFSFGKEQVTVQTDTITYAKPTDDALPKVTTEDIESRKEGGYADVPFQAGTETKANEEVLP</sequence>
<feature type="region of interest" description="Disordered" evidence="1">
    <location>
        <begin position="162"/>
        <end position="191"/>
    </location>
</feature>
<accession>A0ABZ0U592</accession>
<evidence type="ECO:0000313" key="3">
    <source>
        <dbReference type="EMBL" id="WPX72382.1"/>
    </source>
</evidence>
<feature type="transmembrane region" description="Helical" evidence="2">
    <location>
        <begin position="6"/>
        <end position="27"/>
    </location>
</feature>
<protein>
    <recommendedName>
        <fullName evidence="5">DUF5038 domain-containing protein</fullName>
    </recommendedName>
</protein>
<gene>
    <name evidence="3" type="ORF">BLCOC_07180</name>
</gene>
<dbReference type="Pfam" id="PF16441">
    <property type="entry name" value="DUF5038"/>
    <property type="match status" value="1"/>
</dbReference>
<evidence type="ECO:0000313" key="4">
    <source>
        <dbReference type="Proteomes" id="UP001325248"/>
    </source>
</evidence>
<dbReference type="InterPro" id="IPR032219">
    <property type="entry name" value="DUF5038"/>
</dbReference>
<name>A0ABZ0U592_9FIRM</name>
<keyword evidence="4" id="KW-1185">Reference proteome</keyword>
<evidence type="ECO:0000256" key="1">
    <source>
        <dbReference type="SAM" id="MobiDB-lite"/>
    </source>
</evidence>
<dbReference type="EMBL" id="CP136422">
    <property type="protein sequence ID" value="WPX72382.1"/>
    <property type="molecule type" value="Genomic_DNA"/>
</dbReference>
<organism evidence="3 4">
    <name type="scientific">Blautia producta</name>
    <dbReference type="NCBI Taxonomy" id="33035"/>
    <lineage>
        <taxon>Bacteria</taxon>
        <taxon>Bacillati</taxon>
        <taxon>Bacillota</taxon>
        <taxon>Clostridia</taxon>
        <taxon>Lachnospirales</taxon>
        <taxon>Lachnospiraceae</taxon>
        <taxon>Blautia</taxon>
    </lineage>
</organism>
<dbReference type="Proteomes" id="UP001325248">
    <property type="component" value="Chromosome"/>
</dbReference>
<evidence type="ECO:0000256" key="2">
    <source>
        <dbReference type="SAM" id="Phobius"/>
    </source>
</evidence>
<keyword evidence="2" id="KW-0812">Transmembrane</keyword>
<proteinExistence type="predicted"/>
<keyword evidence="2" id="KW-0472">Membrane</keyword>